<sequence>MTNIHQIQKEQREKIEITVKHLLSVVPSSRMPQLAVICGSGLSGLSETLKEPIVLDYKTIPNFSTNTVAGHSGKLVFGFLQNIPTVCMVGRFHFYEGHSLFNVTFPVRVFAKLGVKAMVVTNAAGGLNPNFNTGDIMIIKDHINMPGLAGNNPLIGVNHDDFGPRFPALTDAYDDEMSNIMQQSARKCGLTSNVIRSGVYCFVAGVKDLWFVDKAEARMLKSFGGDAVGMSTVPEVIIARHCGIRVVGLSLITNKVITEEKSDIPKPTHEEVLQASQNRARDMQGLVHEFAGLLKTQTFMM</sequence>
<dbReference type="InterPro" id="IPR011270">
    <property type="entry name" value="Pur_Nuc_Pase_Ino/Guo-sp"/>
</dbReference>
<dbReference type="GO" id="GO:0047724">
    <property type="term" value="F:inosine nucleosidase activity"/>
    <property type="evidence" value="ECO:0007669"/>
    <property type="project" value="EnsemblFungi"/>
</dbReference>
<dbReference type="EMBL" id="KE561370">
    <property type="protein sequence ID" value="EPZ30827.1"/>
    <property type="molecule type" value="Genomic_DNA"/>
</dbReference>
<comment type="catalytic activity">
    <reaction evidence="1">
        <text>a purine D-ribonucleoside + phosphate = a purine nucleobase + alpha-D-ribose 1-phosphate</text>
        <dbReference type="Rhea" id="RHEA:19805"/>
        <dbReference type="ChEBI" id="CHEBI:26386"/>
        <dbReference type="ChEBI" id="CHEBI:43474"/>
        <dbReference type="ChEBI" id="CHEBI:57720"/>
        <dbReference type="ChEBI" id="CHEBI:142355"/>
        <dbReference type="EC" id="2.4.2.1"/>
    </reaction>
</comment>
<dbReference type="PROSITE" id="PS01240">
    <property type="entry name" value="PNP_MTAP_2"/>
    <property type="match status" value="1"/>
</dbReference>
<reference evidence="13" key="2">
    <citation type="journal article" date="2018" name="Nat. Microbiol.">
        <title>Leveraging single-cell genomics to expand the fungal tree of life.</title>
        <authorList>
            <person name="Ahrendt S.R."/>
            <person name="Quandt C.A."/>
            <person name="Ciobanu D."/>
            <person name="Clum A."/>
            <person name="Salamov A."/>
            <person name="Andreopoulos B."/>
            <person name="Cheng J.F."/>
            <person name="Woyke T."/>
            <person name="Pelin A."/>
            <person name="Henrissat B."/>
            <person name="Reynolds N.K."/>
            <person name="Benny G.L."/>
            <person name="Smith M.E."/>
            <person name="James T.Y."/>
            <person name="Grigoriev I.V."/>
        </authorList>
    </citation>
    <scope>NUCLEOTIDE SEQUENCE [LARGE SCALE GENOMIC DNA]</scope>
    <source>
        <strain evidence="13">CSF55</strain>
    </source>
</reference>
<comment type="function">
    <text evidence="7">The purine nucleoside phosphorylases catalyze the phosphorolytic breakdown of the N-glycosidic bond in the beta-(deoxy)ribonucleoside molecules, with the formation of the corresponding free purine bases and pentose-1-phosphate. Cleaves guanosine and inosine.</text>
</comment>
<evidence type="ECO:0000313" key="12">
    <source>
        <dbReference type="Proteomes" id="UP000030755"/>
    </source>
</evidence>
<dbReference type="Proteomes" id="UP000281549">
    <property type="component" value="Unassembled WGS sequence"/>
</dbReference>
<dbReference type="GO" id="GO:0070635">
    <property type="term" value="F:nicotinamide riboside hydrolase activity"/>
    <property type="evidence" value="ECO:0007669"/>
    <property type="project" value="EnsemblFungi"/>
</dbReference>
<dbReference type="Pfam" id="PF01048">
    <property type="entry name" value="PNP_UDP_1"/>
    <property type="match status" value="1"/>
</dbReference>
<dbReference type="PANTHER" id="PTHR11904:SF9">
    <property type="entry name" value="PURINE NUCLEOSIDE PHOSPHORYLASE-RELATED"/>
    <property type="match status" value="1"/>
</dbReference>
<evidence type="ECO:0000313" key="11">
    <source>
        <dbReference type="EMBL" id="RKP21894.1"/>
    </source>
</evidence>
<evidence type="ECO:0000256" key="1">
    <source>
        <dbReference type="ARBA" id="ARBA00000755"/>
    </source>
</evidence>
<dbReference type="EMBL" id="ML004922">
    <property type="protein sequence ID" value="RKP21894.1"/>
    <property type="molecule type" value="Genomic_DNA"/>
</dbReference>
<dbReference type="HOGENOM" id="CLU_054456_1_0_1"/>
<protein>
    <recommendedName>
        <fullName evidence="8">Purine nucleoside phosphorylase</fullName>
        <ecNumber evidence="8">2.4.2.1</ecNumber>
    </recommendedName>
    <alternativeName>
        <fullName evidence="8">Inosine-guanosine phosphorylase</fullName>
    </alternativeName>
</protein>
<evidence type="ECO:0000256" key="5">
    <source>
        <dbReference type="ARBA" id="ARBA00022676"/>
    </source>
</evidence>
<evidence type="ECO:0000256" key="8">
    <source>
        <dbReference type="PIRNR" id="PIRNR000477"/>
    </source>
</evidence>
<evidence type="ECO:0000259" key="9">
    <source>
        <dbReference type="Pfam" id="PF01048"/>
    </source>
</evidence>
<dbReference type="InterPro" id="IPR000845">
    <property type="entry name" value="Nucleoside_phosphorylase_d"/>
</dbReference>
<comment type="pathway">
    <text evidence="2 8">Purine metabolism; purine nucleoside salvage.</text>
</comment>
<dbReference type="Proteomes" id="UP000030755">
    <property type="component" value="Unassembled WGS sequence"/>
</dbReference>
<organism evidence="10 12">
    <name type="scientific">Rozella allomycis (strain CSF55)</name>
    <dbReference type="NCBI Taxonomy" id="988480"/>
    <lineage>
        <taxon>Eukaryota</taxon>
        <taxon>Fungi</taxon>
        <taxon>Fungi incertae sedis</taxon>
        <taxon>Cryptomycota</taxon>
        <taxon>Cryptomycota incertae sedis</taxon>
        <taxon>Rozella</taxon>
    </lineage>
</organism>
<reference evidence="11" key="3">
    <citation type="submission" date="2018-08" db="EMBL/GenBank/DDBJ databases">
        <title>Leveraging single-cell genomics to expand the Fungal Tree of Life.</title>
        <authorList>
            <consortium name="DOE Joint Genome Institute"/>
            <person name="Ahrendt S.R."/>
            <person name="Quandt C.A."/>
            <person name="Ciobanu D."/>
            <person name="Clum A."/>
            <person name="Salamov A."/>
            <person name="Andreopoulos B."/>
            <person name="Cheng J.-F."/>
            <person name="Woyke T."/>
            <person name="Pelin A."/>
            <person name="Henrissat B."/>
            <person name="Reynolds N."/>
            <person name="Benny G.L."/>
            <person name="Smith M.E."/>
            <person name="James T.Y."/>
            <person name="Grigoriev I.V."/>
        </authorList>
    </citation>
    <scope>NUCLEOTIDE SEQUENCE</scope>
    <source>
        <strain evidence="11">CSF55</strain>
    </source>
</reference>
<dbReference type="SUPFAM" id="SSF53167">
    <property type="entry name" value="Purine and uridine phosphorylases"/>
    <property type="match status" value="1"/>
</dbReference>
<dbReference type="GO" id="GO:0034355">
    <property type="term" value="P:NAD+ biosynthetic process via the salvage pathway"/>
    <property type="evidence" value="ECO:0007669"/>
    <property type="project" value="EnsemblFungi"/>
</dbReference>
<keyword evidence="6 8" id="KW-0808">Transferase</keyword>
<gene>
    <name evidence="10" type="ORF">O9G_003062</name>
    <name evidence="11" type="ORF">ROZALSC1DRAFT_26725</name>
</gene>
<dbReference type="OrthoDB" id="10261782at2759"/>
<evidence type="ECO:0000256" key="7">
    <source>
        <dbReference type="ARBA" id="ARBA00058131"/>
    </source>
</evidence>
<feature type="domain" description="Nucleoside phosphorylase" evidence="9">
    <location>
        <begin position="34"/>
        <end position="290"/>
    </location>
</feature>
<dbReference type="GO" id="GO:0006148">
    <property type="term" value="P:inosine catabolic process"/>
    <property type="evidence" value="ECO:0007669"/>
    <property type="project" value="EnsemblFungi"/>
</dbReference>
<name>A0A075AQF2_ROZAC</name>
<dbReference type="NCBIfam" id="TIGR01700">
    <property type="entry name" value="PNPH"/>
    <property type="match status" value="1"/>
</dbReference>
<dbReference type="GO" id="GO:0005737">
    <property type="term" value="C:cytoplasm"/>
    <property type="evidence" value="ECO:0007669"/>
    <property type="project" value="TreeGrafter"/>
</dbReference>
<dbReference type="GO" id="GO:0019358">
    <property type="term" value="P:nicotinate nucleotide salvage"/>
    <property type="evidence" value="ECO:0007669"/>
    <property type="project" value="EnsemblFungi"/>
</dbReference>
<evidence type="ECO:0000313" key="10">
    <source>
        <dbReference type="EMBL" id="EPZ30827.1"/>
    </source>
</evidence>
<dbReference type="InterPro" id="IPR018099">
    <property type="entry name" value="Purine_phosphorylase-2_CS"/>
</dbReference>
<dbReference type="FunFam" id="3.40.50.1580:FF:000004">
    <property type="entry name" value="Purine nucleoside phosphorylase"/>
    <property type="match status" value="1"/>
</dbReference>
<dbReference type="EC" id="2.4.2.1" evidence="8"/>
<dbReference type="PIRSF" id="PIRSF000477">
    <property type="entry name" value="PurNPase"/>
    <property type="match status" value="1"/>
</dbReference>
<dbReference type="NCBIfam" id="NF006054">
    <property type="entry name" value="PRK08202.1"/>
    <property type="match status" value="1"/>
</dbReference>
<dbReference type="NCBIfam" id="TIGR01697">
    <property type="entry name" value="PNPH-PUNA-XAPA"/>
    <property type="match status" value="1"/>
</dbReference>
<dbReference type="CDD" id="cd09009">
    <property type="entry name" value="PNP-EcPNPII_like"/>
    <property type="match status" value="1"/>
</dbReference>
<dbReference type="InterPro" id="IPR035994">
    <property type="entry name" value="Nucleoside_phosphorylase_sf"/>
</dbReference>
<keyword evidence="5 8" id="KW-0328">Glycosyltransferase</keyword>
<dbReference type="UniPathway" id="UPA00606"/>
<accession>A0A075AQF2</accession>
<dbReference type="InterPro" id="IPR011268">
    <property type="entry name" value="Purine_phosphorylase"/>
</dbReference>
<comment type="subunit">
    <text evidence="4">Homotrimer.</text>
</comment>
<dbReference type="STRING" id="988480.A0A075AQF2"/>
<keyword evidence="12" id="KW-1185">Reference proteome</keyword>
<evidence type="ECO:0000313" key="13">
    <source>
        <dbReference type="Proteomes" id="UP000281549"/>
    </source>
</evidence>
<dbReference type="GO" id="GO:0046115">
    <property type="term" value="P:guanosine catabolic process"/>
    <property type="evidence" value="ECO:0007669"/>
    <property type="project" value="EnsemblFungi"/>
</dbReference>
<evidence type="ECO:0000256" key="3">
    <source>
        <dbReference type="ARBA" id="ARBA00006751"/>
    </source>
</evidence>
<dbReference type="GO" id="GO:0004731">
    <property type="term" value="F:purine-nucleoside phosphorylase activity"/>
    <property type="evidence" value="ECO:0007669"/>
    <property type="project" value="UniProtKB-EC"/>
</dbReference>
<reference evidence="10 12" key="1">
    <citation type="journal article" date="2013" name="Curr. Biol.">
        <title>Shared signatures of parasitism and phylogenomics unite Cryptomycota and microsporidia.</title>
        <authorList>
            <person name="James T.Y."/>
            <person name="Pelin A."/>
            <person name="Bonen L."/>
            <person name="Ahrendt S."/>
            <person name="Sain D."/>
            <person name="Corradi N."/>
            <person name="Stajich J.E."/>
        </authorList>
    </citation>
    <scope>NUCLEOTIDE SEQUENCE [LARGE SCALE GENOMIC DNA]</scope>
    <source>
        <strain evidence="10">CSF55</strain>
        <strain evidence="10">CSF55</strain>
    </source>
</reference>
<evidence type="ECO:0000256" key="6">
    <source>
        <dbReference type="ARBA" id="ARBA00022679"/>
    </source>
</evidence>
<proteinExistence type="inferred from homology"/>
<dbReference type="OMA" id="EGVYAQF"/>
<dbReference type="AlphaFoldDB" id="A0A075AQF2"/>
<evidence type="ECO:0000256" key="2">
    <source>
        <dbReference type="ARBA" id="ARBA00005058"/>
    </source>
</evidence>
<dbReference type="Gene3D" id="3.40.50.1580">
    <property type="entry name" value="Nucleoside phosphorylase domain"/>
    <property type="match status" value="1"/>
</dbReference>
<dbReference type="PANTHER" id="PTHR11904">
    <property type="entry name" value="METHYLTHIOADENOSINE/PURINE NUCLEOSIDE PHOSPHORYLASE"/>
    <property type="match status" value="1"/>
</dbReference>
<evidence type="ECO:0000256" key="4">
    <source>
        <dbReference type="ARBA" id="ARBA00011233"/>
    </source>
</evidence>
<comment type="similarity">
    <text evidence="3 8">Belongs to the PNP/MTAP phosphorylase family.</text>
</comment>